<dbReference type="EMBL" id="JACEIK010002739">
    <property type="protein sequence ID" value="MCD9638606.1"/>
    <property type="molecule type" value="Genomic_DNA"/>
</dbReference>
<evidence type="ECO:0000313" key="2">
    <source>
        <dbReference type="Proteomes" id="UP000823775"/>
    </source>
</evidence>
<evidence type="ECO:0000313" key="1">
    <source>
        <dbReference type="EMBL" id="MCD9638606.1"/>
    </source>
</evidence>
<organism evidence="1 2">
    <name type="scientific">Datura stramonium</name>
    <name type="common">Jimsonweed</name>
    <name type="synonym">Common thornapple</name>
    <dbReference type="NCBI Taxonomy" id="4076"/>
    <lineage>
        <taxon>Eukaryota</taxon>
        <taxon>Viridiplantae</taxon>
        <taxon>Streptophyta</taxon>
        <taxon>Embryophyta</taxon>
        <taxon>Tracheophyta</taxon>
        <taxon>Spermatophyta</taxon>
        <taxon>Magnoliopsida</taxon>
        <taxon>eudicotyledons</taxon>
        <taxon>Gunneridae</taxon>
        <taxon>Pentapetalae</taxon>
        <taxon>asterids</taxon>
        <taxon>lamiids</taxon>
        <taxon>Solanales</taxon>
        <taxon>Solanaceae</taxon>
        <taxon>Solanoideae</taxon>
        <taxon>Datureae</taxon>
        <taxon>Datura</taxon>
    </lineage>
</organism>
<proteinExistence type="predicted"/>
<dbReference type="Proteomes" id="UP000823775">
    <property type="component" value="Unassembled WGS sequence"/>
</dbReference>
<name>A0ABS8UUY7_DATST</name>
<accession>A0ABS8UUY7</accession>
<comment type="caution">
    <text evidence="1">The sequence shown here is derived from an EMBL/GenBank/DDBJ whole genome shotgun (WGS) entry which is preliminary data.</text>
</comment>
<reference evidence="1 2" key="1">
    <citation type="journal article" date="2021" name="BMC Genomics">
        <title>Datura genome reveals duplications of psychoactive alkaloid biosynthetic genes and high mutation rate following tissue culture.</title>
        <authorList>
            <person name="Rajewski A."/>
            <person name="Carter-House D."/>
            <person name="Stajich J."/>
            <person name="Litt A."/>
        </authorList>
    </citation>
    <scope>NUCLEOTIDE SEQUENCE [LARGE SCALE GENOMIC DNA]</scope>
    <source>
        <strain evidence="1">AR-01</strain>
    </source>
</reference>
<feature type="non-terminal residue" evidence="1">
    <location>
        <position position="1"/>
    </location>
</feature>
<sequence>TMTAYKKDDQQKLRTQESGTVLVTVIREDTVDEGGLEQLIFSISASEIGTHRSTRLGASTETTST</sequence>
<keyword evidence="2" id="KW-1185">Reference proteome</keyword>
<protein>
    <submittedName>
        <fullName evidence="1">Uncharacterized protein</fullName>
    </submittedName>
</protein>
<gene>
    <name evidence="1" type="ORF">HAX54_022667</name>
</gene>